<evidence type="ECO:0000256" key="3">
    <source>
        <dbReference type="ARBA" id="ARBA00023125"/>
    </source>
</evidence>
<dbReference type="Gene3D" id="3.90.220.20">
    <property type="entry name" value="DNA methylase specificity domains"/>
    <property type="match status" value="1"/>
</dbReference>
<accession>A0ABV1IQC0</accession>
<evidence type="ECO:0000256" key="1">
    <source>
        <dbReference type="ARBA" id="ARBA00010923"/>
    </source>
</evidence>
<keyword evidence="5" id="KW-0540">Nuclease</keyword>
<gene>
    <name evidence="5" type="ORF">AAAU72_12800</name>
</gene>
<dbReference type="InterPro" id="IPR044946">
    <property type="entry name" value="Restrct_endonuc_typeI_TRD_sf"/>
</dbReference>
<dbReference type="PANTHER" id="PTHR30408:SF12">
    <property type="entry name" value="TYPE I RESTRICTION ENZYME MJAVIII SPECIFICITY SUBUNIT"/>
    <property type="match status" value="1"/>
</dbReference>
<dbReference type="Proteomes" id="UP001439984">
    <property type="component" value="Unassembled WGS sequence"/>
</dbReference>
<organism evidence="5 6">
    <name type="scientific">Faecalibacterium longum</name>
    <dbReference type="NCBI Taxonomy" id="1851428"/>
    <lineage>
        <taxon>Bacteria</taxon>
        <taxon>Bacillati</taxon>
        <taxon>Bacillota</taxon>
        <taxon>Clostridia</taxon>
        <taxon>Eubacteriales</taxon>
        <taxon>Oscillospiraceae</taxon>
        <taxon>Faecalibacterium</taxon>
    </lineage>
</organism>
<evidence type="ECO:0000313" key="5">
    <source>
        <dbReference type="EMBL" id="MEQ2689037.1"/>
    </source>
</evidence>
<dbReference type="GO" id="GO:0016787">
    <property type="term" value="F:hydrolase activity"/>
    <property type="evidence" value="ECO:0007669"/>
    <property type="project" value="UniProtKB-KW"/>
</dbReference>
<feature type="domain" description="Type I restriction modification DNA specificity" evidence="4">
    <location>
        <begin position="2"/>
        <end position="179"/>
    </location>
</feature>
<dbReference type="GO" id="GO:0004519">
    <property type="term" value="F:endonuclease activity"/>
    <property type="evidence" value="ECO:0007669"/>
    <property type="project" value="UniProtKB-KW"/>
</dbReference>
<dbReference type="RefSeq" id="WP_227624485.1">
    <property type="nucleotide sequence ID" value="NZ_JBBNIB010000155.1"/>
</dbReference>
<reference evidence="5 6" key="1">
    <citation type="submission" date="2024-04" db="EMBL/GenBank/DDBJ databases">
        <title>Human intestinal bacterial collection.</title>
        <authorList>
            <person name="Pauvert C."/>
            <person name="Hitch T.C.A."/>
            <person name="Clavel T."/>
        </authorList>
    </citation>
    <scope>NUCLEOTIDE SEQUENCE [LARGE SCALE GENOMIC DNA]</scope>
    <source>
        <strain evidence="5 6">CLA-AA-H236</strain>
    </source>
</reference>
<dbReference type="InterPro" id="IPR052021">
    <property type="entry name" value="Type-I_RS_S_subunit"/>
</dbReference>
<comment type="similarity">
    <text evidence="1">Belongs to the type-I restriction system S methylase family.</text>
</comment>
<proteinExistence type="inferred from homology"/>
<dbReference type="Pfam" id="PF01420">
    <property type="entry name" value="Methylase_S"/>
    <property type="match status" value="1"/>
</dbReference>
<sequence>MAVVKLADICQKIGSGATPRGGKEAYRAEGIALVRSQNVLDFSFSSDGLAYINDEQADKLRNVGLQSGDVLLNITGDSVARACLMDDDYLPGRVNQHVAIIRVDESKAVNSYLLYYLQWRKSHLLQLASAGATRNALTKGMIEQLEIDLPSLDEQRKVVGILDSIQNKIKLNHEINDNLAA</sequence>
<dbReference type="Gene3D" id="1.10.287.1120">
    <property type="entry name" value="Bipartite methylase S protein"/>
    <property type="match status" value="1"/>
</dbReference>
<dbReference type="InterPro" id="IPR000055">
    <property type="entry name" value="Restrct_endonuc_typeI_TRD"/>
</dbReference>
<keyword evidence="3" id="KW-0238">DNA-binding</keyword>
<dbReference type="PANTHER" id="PTHR30408">
    <property type="entry name" value="TYPE-1 RESTRICTION ENZYME ECOKI SPECIFICITY PROTEIN"/>
    <property type="match status" value="1"/>
</dbReference>
<keyword evidence="5" id="KW-0255">Endonuclease</keyword>
<protein>
    <submittedName>
        <fullName evidence="5">Restriction endonuclease subunit S</fullName>
        <ecNumber evidence="5">3.1.21.-</ecNumber>
    </submittedName>
</protein>
<evidence type="ECO:0000313" key="6">
    <source>
        <dbReference type="Proteomes" id="UP001439984"/>
    </source>
</evidence>
<evidence type="ECO:0000256" key="2">
    <source>
        <dbReference type="ARBA" id="ARBA00022747"/>
    </source>
</evidence>
<keyword evidence="6" id="KW-1185">Reference proteome</keyword>
<keyword evidence="5" id="KW-0378">Hydrolase</keyword>
<comment type="caution">
    <text evidence="5">The sequence shown here is derived from an EMBL/GenBank/DDBJ whole genome shotgun (WGS) entry which is preliminary data.</text>
</comment>
<name>A0ABV1IQC0_9FIRM</name>
<evidence type="ECO:0000259" key="4">
    <source>
        <dbReference type="Pfam" id="PF01420"/>
    </source>
</evidence>
<dbReference type="EC" id="3.1.21.-" evidence="5"/>
<dbReference type="SUPFAM" id="SSF116734">
    <property type="entry name" value="DNA methylase specificity domain"/>
    <property type="match status" value="1"/>
</dbReference>
<dbReference type="EMBL" id="JBBNIB010000155">
    <property type="protein sequence ID" value="MEQ2689037.1"/>
    <property type="molecule type" value="Genomic_DNA"/>
</dbReference>
<keyword evidence="2" id="KW-0680">Restriction system</keyword>